<dbReference type="PANTHER" id="PTHR30055">
    <property type="entry name" value="HTH-TYPE TRANSCRIPTIONAL REGULATOR RUTR"/>
    <property type="match status" value="1"/>
</dbReference>
<dbReference type="GO" id="GO:0000976">
    <property type="term" value="F:transcription cis-regulatory region binding"/>
    <property type="evidence" value="ECO:0007669"/>
    <property type="project" value="TreeGrafter"/>
</dbReference>
<dbReference type="PRINTS" id="PR00455">
    <property type="entry name" value="HTHTETR"/>
</dbReference>
<dbReference type="InterPro" id="IPR050109">
    <property type="entry name" value="HTH-type_TetR-like_transc_reg"/>
</dbReference>
<dbReference type="Proteomes" id="UP000550729">
    <property type="component" value="Unassembled WGS sequence"/>
</dbReference>
<evidence type="ECO:0000313" key="4">
    <source>
        <dbReference type="EMBL" id="NMO00422.1"/>
    </source>
</evidence>
<keyword evidence="1 2" id="KW-0238">DNA-binding</keyword>
<dbReference type="Pfam" id="PF00440">
    <property type="entry name" value="TetR_N"/>
    <property type="match status" value="1"/>
</dbReference>
<evidence type="ECO:0000313" key="5">
    <source>
        <dbReference type="Proteomes" id="UP000550729"/>
    </source>
</evidence>
<dbReference type="SUPFAM" id="SSF48498">
    <property type="entry name" value="Tetracyclin repressor-like, C-terminal domain"/>
    <property type="match status" value="1"/>
</dbReference>
<keyword evidence="5" id="KW-1185">Reference proteome</keyword>
<feature type="DNA-binding region" description="H-T-H motif" evidence="2">
    <location>
        <begin position="32"/>
        <end position="51"/>
    </location>
</feature>
<name>A0A848KQB0_9ACTN</name>
<dbReference type="SUPFAM" id="SSF46689">
    <property type="entry name" value="Homeodomain-like"/>
    <property type="match status" value="1"/>
</dbReference>
<proteinExistence type="predicted"/>
<dbReference type="PROSITE" id="PS50977">
    <property type="entry name" value="HTH_TETR_2"/>
    <property type="match status" value="1"/>
</dbReference>
<comment type="caution">
    <text evidence="4">The sequence shown here is derived from an EMBL/GenBank/DDBJ whole genome shotgun (WGS) entry which is preliminary data.</text>
</comment>
<dbReference type="PANTHER" id="PTHR30055:SF237">
    <property type="entry name" value="TRANSCRIPTIONAL REPRESSOR MCE3R"/>
    <property type="match status" value="1"/>
</dbReference>
<accession>A0A848KQB0</accession>
<dbReference type="GO" id="GO:0003700">
    <property type="term" value="F:DNA-binding transcription factor activity"/>
    <property type="evidence" value="ECO:0007669"/>
    <property type="project" value="TreeGrafter"/>
</dbReference>
<gene>
    <name evidence="4" type="ORF">HH308_04245</name>
</gene>
<dbReference type="InterPro" id="IPR036271">
    <property type="entry name" value="Tet_transcr_reg_TetR-rel_C_sf"/>
</dbReference>
<dbReference type="AlphaFoldDB" id="A0A848KQB0"/>
<dbReference type="EMBL" id="JABBNB010000003">
    <property type="protein sequence ID" value="NMO00422.1"/>
    <property type="molecule type" value="Genomic_DNA"/>
</dbReference>
<evidence type="ECO:0000256" key="2">
    <source>
        <dbReference type="PROSITE-ProRule" id="PRU00335"/>
    </source>
</evidence>
<evidence type="ECO:0000256" key="1">
    <source>
        <dbReference type="ARBA" id="ARBA00023125"/>
    </source>
</evidence>
<dbReference type="Pfam" id="PF17932">
    <property type="entry name" value="TetR_C_24"/>
    <property type="match status" value="1"/>
</dbReference>
<organism evidence="4 5">
    <name type="scientific">Gordonia asplenii</name>
    <dbReference type="NCBI Taxonomy" id="2725283"/>
    <lineage>
        <taxon>Bacteria</taxon>
        <taxon>Bacillati</taxon>
        <taxon>Actinomycetota</taxon>
        <taxon>Actinomycetes</taxon>
        <taxon>Mycobacteriales</taxon>
        <taxon>Gordoniaceae</taxon>
        <taxon>Gordonia</taxon>
    </lineage>
</organism>
<dbReference type="InterPro" id="IPR009057">
    <property type="entry name" value="Homeodomain-like_sf"/>
</dbReference>
<reference evidence="4 5" key="1">
    <citation type="submission" date="2020-04" db="EMBL/GenBank/DDBJ databases">
        <title>Gordonia sp. nov. TBRC 11910.</title>
        <authorList>
            <person name="Suriyachadkun C."/>
        </authorList>
    </citation>
    <scope>NUCLEOTIDE SEQUENCE [LARGE SCALE GENOMIC DNA]</scope>
    <source>
        <strain evidence="4 5">TBRC 11910</strain>
    </source>
</reference>
<dbReference type="InterPro" id="IPR001647">
    <property type="entry name" value="HTH_TetR"/>
</dbReference>
<dbReference type="Gene3D" id="1.10.357.10">
    <property type="entry name" value="Tetracycline Repressor, domain 2"/>
    <property type="match status" value="1"/>
</dbReference>
<dbReference type="InterPro" id="IPR041490">
    <property type="entry name" value="KstR2_TetR_C"/>
</dbReference>
<sequence>MTDWRTTDPVPLTPILAAAKAAFHARGFHGTSTRDIASRAGVSLPTLYYHHDNKEGILLAVLLTAMDSALRRVTAAIDDGDTVIEQFSNGIEAVVLHMTTDRELATSEDEIRYIESDNPLRHKYIGMRTTLQDQLEDVLLRGLYAGDFQFDGDVKNLLRYLLGACRSAADWYRPGGELTPADVAASYVETSLRAVGARQPAEPLPISQEQ</sequence>
<evidence type="ECO:0000259" key="3">
    <source>
        <dbReference type="PROSITE" id="PS50977"/>
    </source>
</evidence>
<feature type="domain" description="HTH tetR-type" evidence="3">
    <location>
        <begin position="9"/>
        <end position="69"/>
    </location>
</feature>
<protein>
    <submittedName>
        <fullName evidence="4">TetR/AcrR family transcriptional regulator</fullName>
    </submittedName>
</protein>
<dbReference type="RefSeq" id="WP_170192919.1">
    <property type="nucleotide sequence ID" value="NZ_JABBNB010000003.1"/>
</dbReference>